<evidence type="ECO:0000256" key="8">
    <source>
        <dbReference type="ARBA" id="ARBA00023134"/>
    </source>
</evidence>
<accession>A0ABS0YWA3</accession>
<comment type="pathway">
    <text evidence="12">Cofactor biosynthesis; molybdopterin biosynthesis.</text>
</comment>
<dbReference type="SMART" id="SM00729">
    <property type="entry name" value="Elp3"/>
    <property type="match status" value="1"/>
</dbReference>
<dbReference type="RefSeq" id="WP_199396701.1">
    <property type="nucleotide sequence ID" value="NZ_JAEMHK010000017.1"/>
</dbReference>
<comment type="catalytic activity">
    <reaction evidence="11 12">
        <text>GTP + AH2 + S-adenosyl-L-methionine = (8S)-3',8-cyclo-7,8-dihydroguanosine 5'-triphosphate + 5'-deoxyadenosine + L-methionine + A + H(+)</text>
        <dbReference type="Rhea" id="RHEA:49576"/>
        <dbReference type="ChEBI" id="CHEBI:13193"/>
        <dbReference type="ChEBI" id="CHEBI:15378"/>
        <dbReference type="ChEBI" id="CHEBI:17319"/>
        <dbReference type="ChEBI" id="CHEBI:17499"/>
        <dbReference type="ChEBI" id="CHEBI:37565"/>
        <dbReference type="ChEBI" id="CHEBI:57844"/>
        <dbReference type="ChEBI" id="CHEBI:59789"/>
        <dbReference type="ChEBI" id="CHEBI:131766"/>
        <dbReference type="EC" id="4.1.99.22"/>
    </reaction>
</comment>
<dbReference type="InterPro" id="IPR040064">
    <property type="entry name" value="MoaA-like"/>
</dbReference>
<feature type="binding site" evidence="12">
    <location>
        <position position="191"/>
    </location>
    <ligand>
        <name>S-adenosyl-L-methionine</name>
        <dbReference type="ChEBI" id="CHEBI:59789"/>
    </ligand>
</feature>
<dbReference type="InterPro" id="IPR013483">
    <property type="entry name" value="MoaA"/>
</dbReference>
<dbReference type="InterPro" id="IPR000385">
    <property type="entry name" value="MoaA_NifB_PqqE_Fe-S-bd_CS"/>
</dbReference>
<sequence>MSLIDSYGRRINYLRLSVTDRCNLRCRYCMPAKGVQMLPHHEILSFEDLLRVSEQAVAAGISKIRVTGGEPLVRRGILPFLARLGRLPGLQELVLTTNGILLGEMARGLKDAGVRRLNISLDSLKPEIFARITRGGKLSDALSGLEAAEKAGFPPHKINVVLMRGVNDHEIMDFVELTRERPYNVRFIEYMPTGHSANWRAFSIPGTEVLERIAERYLIEKLERTEHSGPASNFRVRGAPGSLGIISAMTGHFCGSCNRLRVTASGMAKGCLFSGEGVDLRPLLAAGDDTLLRQEIRNIVQAKPVGHEMRGRPAFPPASFHMSGIGG</sequence>
<evidence type="ECO:0000256" key="4">
    <source>
        <dbReference type="ARBA" id="ARBA00022723"/>
    </source>
</evidence>
<feature type="binding site" evidence="12">
    <location>
        <position position="65"/>
    </location>
    <ligand>
        <name>GTP</name>
        <dbReference type="ChEBI" id="CHEBI:37565"/>
    </ligand>
</feature>
<keyword evidence="9 12" id="KW-0501">Molybdenum cofactor biosynthesis</keyword>
<keyword evidence="3 12" id="KW-0949">S-adenosyl-L-methionine</keyword>
<evidence type="ECO:0000256" key="13">
    <source>
        <dbReference type="SAM" id="MobiDB-lite"/>
    </source>
</evidence>
<dbReference type="SFLD" id="SFLDG01067">
    <property type="entry name" value="SPASM/twitch_domain_containing"/>
    <property type="match status" value="1"/>
</dbReference>
<comment type="similarity">
    <text evidence="12">Belongs to the radical SAM superfamily. MoaA family.</text>
</comment>
<keyword evidence="8 12" id="KW-0342">GTP-binding</keyword>
<feature type="binding site" evidence="12">
    <location>
        <position position="271"/>
    </location>
    <ligand>
        <name>[4Fe-4S] cluster</name>
        <dbReference type="ChEBI" id="CHEBI:49883"/>
        <label>2</label>
        <note>4Fe-4S-substrate</note>
    </ligand>
</feature>
<keyword evidence="2 12" id="KW-0004">4Fe-4S</keyword>
<dbReference type="HAMAP" id="MF_01225_B">
    <property type="entry name" value="MoaA_B"/>
    <property type="match status" value="1"/>
</dbReference>
<keyword evidence="6 12" id="KW-0408">Iron</keyword>
<dbReference type="SUPFAM" id="SSF102114">
    <property type="entry name" value="Radical SAM enzymes"/>
    <property type="match status" value="1"/>
</dbReference>
<dbReference type="InterPro" id="IPR006638">
    <property type="entry name" value="Elp3/MiaA/NifB-like_rSAM"/>
</dbReference>
<dbReference type="PROSITE" id="PS51918">
    <property type="entry name" value="RADICAL_SAM"/>
    <property type="match status" value="1"/>
</dbReference>
<dbReference type="PANTHER" id="PTHR22960">
    <property type="entry name" value="MOLYBDOPTERIN COFACTOR SYNTHESIS PROTEIN A"/>
    <property type="match status" value="1"/>
</dbReference>
<feature type="binding site" evidence="12">
    <location>
        <position position="29"/>
    </location>
    <ligand>
        <name>[4Fe-4S] cluster</name>
        <dbReference type="ChEBI" id="CHEBI:49883"/>
        <label>1</label>
        <note>4Fe-4S-S-AdoMet</note>
    </ligand>
</feature>
<protein>
    <recommendedName>
        <fullName evidence="1 12">GTP 3',8-cyclase</fullName>
        <ecNumber evidence="1 12">4.1.99.22</ecNumber>
    </recommendedName>
    <alternativeName>
        <fullName evidence="12">Molybdenum cofactor biosynthesis protein A</fullName>
    </alternativeName>
</protein>
<dbReference type="InterPro" id="IPR058240">
    <property type="entry name" value="rSAM_sf"/>
</dbReference>
<feature type="region of interest" description="Disordered" evidence="13">
    <location>
        <begin position="308"/>
        <end position="327"/>
    </location>
</feature>
<dbReference type="CDD" id="cd01335">
    <property type="entry name" value="Radical_SAM"/>
    <property type="match status" value="1"/>
</dbReference>
<feature type="binding site" evidence="12">
    <location>
        <position position="26"/>
    </location>
    <ligand>
        <name>[4Fe-4S] cluster</name>
        <dbReference type="ChEBI" id="CHEBI:49883"/>
        <label>1</label>
        <note>4Fe-4S-S-AdoMet</note>
    </ligand>
</feature>
<keyword evidence="4 12" id="KW-0479">Metal-binding</keyword>
<evidence type="ECO:0000256" key="7">
    <source>
        <dbReference type="ARBA" id="ARBA00023014"/>
    </source>
</evidence>
<evidence type="ECO:0000256" key="2">
    <source>
        <dbReference type="ARBA" id="ARBA00022485"/>
    </source>
</evidence>
<dbReference type="CDD" id="cd21117">
    <property type="entry name" value="Twitch_MoaA"/>
    <property type="match status" value="1"/>
</dbReference>
<proteinExistence type="inferred from homology"/>
<feature type="binding site" evidence="12">
    <location>
        <position position="120"/>
    </location>
    <ligand>
        <name>S-adenosyl-L-methionine</name>
        <dbReference type="ChEBI" id="CHEBI:59789"/>
    </ligand>
</feature>
<feature type="domain" description="Radical SAM core" evidence="14">
    <location>
        <begin position="6"/>
        <end position="230"/>
    </location>
</feature>
<feature type="binding site" evidence="12">
    <location>
        <position position="22"/>
    </location>
    <ligand>
        <name>[4Fe-4S] cluster</name>
        <dbReference type="ChEBI" id="CHEBI:49883"/>
        <label>1</label>
        <note>4Fe-4S-S-AdoMet</note>
    </ligand>
</feature>
<dbReference type="PANTHER" id="PTHR22960:SF0">
    <property type="entry name" value="MOLYBDENUM COFACTOR BIOSYNTHESIS PROTEIN 1"/>
    <property type="match status" value="1"/>
</dbReference>
<evidence type="ECO:0000256" key="11">
    <source>
        <dbReference type="ARBA" id="ARBA00048697"/>
    </source>
</evidence>
<keyword evidence="16" id="KW-1185">Reference proteome</keyword>
<evidence type="ECO:0000259" key="14">
    <source>
        <dbReference type="PROSITE" id="PS51918"/>
    </source>
</evidence>
<dbReference type="EMBL" id="JAEMHK010000017">
    <property type="protein sequence ID" value="MBJ6802224.1"/>
    <property type="molecule type" value="Genomic_DNA"/>
</dbReference>
<comment type="caution">
    <text evidence="15">The sequence shown here is derived from an EMBL/GenBank/DDBJ whole genome shotgun (WGS) entry which is preliminary data.</text>
</comment>
<comment type="cofactor">
    <cofactor evidence="12">
        <name>[4Fe-4S] cluster</name>
        <dbReference type="ChEBI" id="CHEBI:49883"/>
    </cofactor>
    <text evidence="12">Binds 2 [4Fe-4S] clusters. Binds 1 [4Fe-4S] cluster coordinated with 3 cysteines and an exchangeable S-adenosyl-L-methionine and 1 [4Fe-4S] cluster coordinated with 3 cysteines and the GTP-derived substrate.</text>
</comment>
<keyword evidence="10 12" id="KW-0456">Lyase</keyword>
<gene>
    <name evidence="12 15" type="primary">moaA</name>
    <name evidence="15" type="ORF">JFN90_19025</name>
</gene>
<evidence type="ECO:0000256" key="12">
    <source>
        <dbReference type="HAMAP-Rule" id="MF_01225"/>
    </source>
</evidence>
<organism evidence="15 16">
    <name type="scientific">Geomonas propionica</name>
    <dbReference type="NCBI Taxonomy" id="2798582"/>
    <lineage>
        <taxon>Bacteria</taxon>
        <taxon>Pseudomonadati</taxon>
        <taxon>Thermodesulfobacteriota</taxon>
        <taxon>Desulfuromonadia</taxon>
        <taxon>Geobacterales</taxon>
        <taxon>Geobacteraceae</taxon>
        <taxon>Geomonas</taxon>
    </lineage>
</organism>
<dbReference type="EC" id="4.1.99.22" evidence="1 12"/>
<feature type="binding site" evidence="12">
    <location>
        <position position="28"/>
    </location>
    <ligand>
        <name>S-adenosyl-L-methionine</name>
        <dbReference type="ChEBI" id="CHEBI:59789"/>
    </ligand>
</feature>
<dbReference type="PROSITE" id="PS01305">
    <property type="entry name" value="MOAA_NIFB_PQQE"/>
    <property type="match status" value="1"/>
</dbReference>
<evidence type="ECO:0000256" key="6">
    <source>
        <dbReference type="ARBA" id="ARBA00023004"/>
    </source>
</evidence>
<dbReference type="NCBIfam" id="TIGR02666">
    <property type="entry name" value="moaA"/>
    <property type="match status" value="1"/>
</dbReference>
<feature type="binding site" evidence="12">
    <location>
        <position position="15"/>
    </location>
    <ligand>
        <name>GTP</name>
        <dbReference type="ChEBI" id="CHEBI:37565"/>
    </ligand>
</feature>
<dbReference type="InterPro" id="IPR050105">
    <property type="entry name" value="MoCo_biosynth_MoaA/MoaC"/>
</dbReference>
<comment type="function">
    <text evidence="12">Catalyzes the cyclization of GTP to (8S)-3',8-cyclo-7,8-dihydroguanosine 5'-triphosphate.</text>
</comment>
<dbReference type="Pfam" id="PF04055">
    <property type="entry name" value="Radical_SAM"/>
    <property type="match status" value="1"/>
</dbReference>
<keyword evidence="5 12" id="KW-0547">Nucleotide-binding</keyword>
<evidence type="ECO:0000256" key="9">
    <source>
        <dbReference type="ARBA" id="ARBA00023150"/>
    </source>
</evidence>
<evidence type="ECO:0000313" key="16">
    <source>
        <dbReference type="Proteomes" id="UP000641025"/>
    </source>
</evidence>
<feature type="binding site" evidence="12">
    <location>
        <position position="69"/>
    </location>
    <ligand>
        <name>S-adenosyl-L-methionine</name>
        <dbReference type="ChEBI" id="CHEBI:59789"/>
    </ligand>
</feature>
<feature type="binding site" evidence="12">
    <location>
        <position position="257"/>
    </location>
    <ligand>
        <name>[4Fe-4S] cluster</name>
        <dbReference type="ChEBI" id="CHEBI:49883"/>
        <label>2</label>
        <note>4Fe-4S-substrate</note>
    </ligand>
</feature>
<dbReference type="InterPro" id="IPR007197">
    <property type="entry name" value="rSAM"/>
</dbReference>
<dbReference type="Pfam" id="PF06463">
    <property type="entry name" value="Mob_synth_C"/>
    <property type="match status" value="1"/>
</dbReference>
<reference evidence="15 16" key="1">
    <citation type="submission" date="2020-12" db="EMBL/GenBank/DDBJ databases">
        <title>Geomonas sp. Red259, isolated from paddy soil.</title>
        <authorList>
            <person name="Xu Z."/>
            <person name="Zhang Z."/>
            <person name="Masuda Y."/>
            <person name="Itoh H."/>
            <person name="Senoo K."/>
        </authorList>
    </citation>
    <scope>NUCLEOTIDE SEQUENCE [LARGE SCALE GENOMIC DNA]</scope>
    <source>
        <strain evidence="15 16">Red259</strain>
    </source>
</reference>
<evidence type="ECO:0000256" key="10">
    <source>
        <dbReference type="ARBA" id="ARBA00023239"/>
    </source>
</evidence>
<dbReference type="InterPro" id="IPR013785">
    <property type="entry name" value="Aldolase_TIM"/>
</dbReference>
<dbReference type="SFLD" id="SFLDS00029">
    <property type="entry name" value="Radical_SAM"/>
    <property type="match status" value="1"/>
</dbReference>
<dbReference type="Proteomes" id="UP000641025">
    <property type="component" value="Unassembled WGS sequence"/>
</dbReference>
<dbReference type="SFLD" id="SFLDG01386">
    <property type="entry name" value="main_SPASM_domain-containing"/>
    <property type="match status" value="1"/>
</dbReference>
<dbReference type="InterPro" id="IPR010505">
    <property type="entry name" value="MoaA_twitch"/>
</dbReference>
<name>A0ABS0YWA3_9BACT</name>
<evidence type="ECO:0000256" key="3">
    <source>
        <dbReference type="ARBA" id="ARBA00022691"/>
    </source>
</evidence>
<feature type="binding site" evidence="12">
    <location>
        <position position="254"/>
    </location>
    <ligand>
        <name>[4Fe-4S] cluster</name>
        <dbReference type="ChEBI" id="CHEBI:49883"/>
        <label>2</label>
        <note>4Fe-4S-substrate</note>
    </ligand>
</feature>
<evidence type="ECO:0000256" key="5">
    <source>
        <dbReference type="ARBA" id="ARBA00022741"/>
    </source>
</evidence>
<comment type="subunit">
    <text evidence="12">Monomer and homodimer.</text>
</comment>
<dbReference type="SFLD" id="SFLDG01383">
    <property type="entry name" value="cyclic_pyranopterin_phosphate"/>
    <property type="match status" value="1"/>
</dbReference>
<evidence type="ECO:0000313" key="15">
    <source>
        <dbReference type="EMBL" id="MBJ6802224.1"/>
    </source>
</evidence>
<dbReference type="Gene3D" id="3.20.20.70">
    <property type="entry name" value="Aldolase class I"/>
    <property type="match status" value="1"/>
</dbReference>
<evidence type="ECO:0000256" key="1">
    <source>
        <dbReference type="ARBA" id="ARBA00012167"/>
    </source>
</evidence>
<feature type="binding site" evidence="12">
    <location>
        <position position="96"/>
    </location>
    <ligand>
        <name>GTP</name>
        <dbReference type="ChEBI" id="CHEBI:37565"/>
    </ligand>
</feature>
<keyword evidence="7 12" id="KW-0411">Iron-sulfur</keyword>
<feature type="binding site" evidence="12">
    <location>
        <position position="157"/>
    </location>
    <ligand>
        <name>GTP</name>
        <dbReference type="ChEBI" id="CHEBI:37565"/>
    </ligand>
</feature>
<feature type="binding site" evidence="12">
    <location>
        <begin position="259"/>
        <end position="261"/>
    </location>
    <ligand>
        <name>GTP</name>
        <dbReference type="ChEBI" id="CHEBI:37565"/>
    </ligand>
</feature>